<accession>A0AAD4M0K3</accession>
<keyword evidence="3" id="KW-1185">Reference proteome</keyword>
<evidence type="ECO:0000313" key="2">
    <source>
        <dbReference type="EMBL" id="KAI0296967.1"/>
    </source>
</evidence>
<dbReference type="EMBL" id="WTXG01000042">
    <property type="protein sequence ID" value="KAI0296967.1"/>
    <property type="molecule type" value="Genomic_DNA"/>
</dbReference>
<name>A0AAD4M0K3_9AGAM</name>
<dbReference type="Gene3D" id="3.80.10.10">
    <property type="entry name" value="Ribonuclease Inhibitor"/>
    <property type="match status" value="1"/>
</dbReference>
<feature type="region of interest" description="Disordered" evidence="1">
    <location>
        <begin position="490"/>
        <end position="538"/>
    </location>
</feature>
<reference evidence="2" key="1">
    <citation type="journal article" date="2022" name="New Phytol.">
        <title>Evolutionary transition to the ectomycorrhizal habit in the genomes of a hyperdiverse lineage of mushroom-forming fungi.</title>
        <authorList>
            <person name="Looney B."/>
            <person name="Miyauchi S."/>
            <person name="Morin E."/>
            <person name="Drula E."/>
            <person name="Courty P.E."/>
            <person name="Kohler A."/>
            <person name="Kuo A."/>
            <person name="LaButti K."/>
            <person name="Pangilinan J."/>
            <person name="Lipzen A."/>
            <person name="Riley R."/>
            <person name="Andreopoulos W."/>
            <person name="He G."/>
            <person name="Johnson J."/>
            <person name="Nolan M."/>
            <person name="Tritt A."/>
            <person name="Barry K.W."/>
            <person name="Grigoriev I.V."/>
            <person name="Nagy L.G."/>
            <person name="Hibbett D."/>
            <person name="Henrissat B."/>
            <person name="Matheny P.B."/>
            <person name="Labbe J."/>
            <person name="Martin F.M."/>
        </authorList>
    </citation>
    <scope>NUCLEOTIDE SEQUENCE</scope>
    <source>
        <strain evidence="2">BPL690</strain>
    </source>
</reference>
<evidence type="ECO:0000256" key="1">
    <source>
        <dbReference type="SAM" id="MobiDB-lite"/>
    </source>
</evidence>
<gene>
    <name evidence="2" type="ORF">B0F90DRAFT_1819623</name>
</gene>
<evidence type="ECO:0000313" key="3">
    <source>
        <dbReference type="Proteomes" id="UP001203297"/>
    </source>
</evidence>
<sequence>MSKRTTAHKGLPVSKKGSQFQVASPTGASTLVDRNGTIGFPHETNAQAYLSPDLLAHLELEPNPFRSVLRIPSERAAAIHMVEKEIETIMLLLGTLRTRRNALAPIFLLPPSFLREYFIYLRLRSHLGPEIELWAGYRSRIISGSPTSIRWIAEMLARAKNALLDINLLGTPTVETISMFPPHLSHTRELRLRGLSGIHADSVKELCGLEAPALEHFELGLAFASPVTAQELSGARLFKGKAPKLRTLSLCQVCIPWTFIPRSQLSQLRVSLFEEVSPTASIGVPASGSFNQLMDVLLSHSSTLEDLVLEFCLPSTPFQSSQHQTVHLPRLSHLGLRDRLHLHCSTEDSAGHHQHQIRHILPLISAHFNNRGSFSFRSFRASLNYFERVLDMTASSASPPSTIYPSRVFEGDLANEAEFTLSFDTQPDLDPLVDVLRRACATLPIKELEFLSISAPEVVHSLDWDDLFRRCVKITTIQLSGHGTSAFLRTITPPKIVPKRGKGNNNNNNNNNATPSGSKGKKRQGNRDSGPSQAVDKSHAHTLVFPKLTSLLLRKLNFSGNVPNAGAVYDVLRTRFDVGRPTHPARARIGETRRGIPLEWRRGPVVVRGGNDEFDEYTDFGEYGAARWEDFFVGTSQAEWEWWENYSDGW</sequence>
<dbReference type="Proteomes" id="UP001203297">
    <property type="component" value="Unassembled WGS sequence"/>
</dbReference>
<comment type="caution">
    <text evidence="2">The sequence shown here is derived from an EMBL/GenBank/DDBJ whole genome shotgun (WGS) entry which is preliminary data.</text>
</comment>
<organism evidence="2 3">
    <name type="scientific">Multifurca ochricompacta</name>
    <dbReference type="NCBI Taxonomy" id="376703"/>
    <lineage>
        <taxon>Eukaryota</taxon>
        <taxon>Fungi</taxon>
        <taxon>Dikarya</taxon>
        <taxon>Basidiomycota</taxon>
        <taxon>Agaricomycotina</taxon>
        <taxon>Agaricomycetes</taxon>
        <taxon>Russulales</taxon>
        <taxon>Russulaceae</taxon>
        <taxon>Multifurca</taxon>
    </lineage>
</organism>
<proteinExistence type="predicted"/>
<dbReference type="AlphaFoldDB" id="A0AAD4M0K3"/>
<dbReference type="InterPro" id="IPR032675">
    <property type="entry name" value="LRR_dom_sf"/>
</dbReference>
<protein>
    <submittedName>
        <fullName evidence="2">Uncharacterized protein</fullName>
    </submittedName>
</protein>